<feature type="repeat" description="PPR" evidence="3">
    <location>
        <begin position="447"/>
        <end position="477"/>
    </location>
</feature>
<dbReference type="Gene3D" id="1.25.40.10">
    <property type="entry name" value="Tetratricopeptide repeat domain"/>
    <property type="match status" value="4"/>
</dbReference>
<evidence type="ECO:0000259" key="4">
    <source>
        <dbReference type="Pfam" id="PF14432"/>
    </source>
</evidence>
<dbReference type="GO" id="GO:0008270">
    <property type="term" value="F:zinc ion binding"/>
    <property type="evidence" value="ECO:0007669"/>
    <property type="project" value="InterPro"/>
</dbReference>
<comment type="caution">
    <text evidence="5">The sequence shown here is derived from an EMBL/GenBank/DDBJ whole genome shotgun (WGS) entry which is preliminary data.</text>
</comment>
<dbReference type="GO" id="GO:0009451">
    <property type="term" value="P:RNA modification"/>
    <property type="evidence" value="ECO:0007669"/>
    <property type="project" value="InterPro"/>
</dbReference>
<dbReference type="NCBIfam" id="TIGR00756">
    <property type="entry name" value="PPR"/>
    <property type="match status" value="6"/>
</dbReference>
<dbReference type="SUPFAM" id="SSF48452">
    <property type="entry name" value="TPR-like"/>
    <property type="match status" value="1"/>
</dbReference>
<dbReference type="EMBL" id="JAYMYQ010000005">
    <property type="protein sequence ID" value="KAK7329906.1"/>
    <property type="molecule type" value="Genomic_DNA"/>
</dbReference>
<keyword evidence="2" id="KW-0677">Repeat</keyword>
<dbReference type="PROSITE" id="PS51375">
    <property type="entry name" value="PPR"/>
    <property type="match status" value="6"/>
</dbReference>
<feature type="repeat" description="PPR" evidence="3">
    <location>
        <begin position="377"/>
        <end position="411"/>
    </location>
</feature>
<dbReference type="InterPro" id="IPR011990">
    <property type="entry name" value="TPR-like_helical_dom_sf"/>
</dbReference>
<dbReference type="Pfam" id="PF01535">
    <property type="entry name" value="PPR"/>
    <property type="match status" value="3"/>
</dbReference>
<evidence type="ECO:0000256" key="2">
    <source>
        <dbReference type="ARBA" id="ARBA00022737"/>
    </source>
</evidence>
<name>A0AAN9L6W0_CANGL</name>
<comment type="similarity">
    <text evidence="1">Belongs to the PPR family. PCMP-H subfamily.</text>
</comment>
<evidence type="ECO:0000313" key="6">
    <source>
        <dbReference type="Proteomes" id="UP001367508"/>
    </source>
</evidence>
<reference evidence="5 6" key="1">
    <citation type="submission" date="2024-01" db="EMBL/GenBank/DDBJ databases">
        <title>The genomes of 5 underutilized Papilionoideae crops provide insights into root nodulation and disease resistanc.</title>
        <authorList>
            <person name="Jiang F."/>
        </authorList>
    </citation>
    <scope>NUCLEOTIDE SEQUENCE [LARGE SCALE GENOMIC DNA]</scope>
    <source>
        <strain evidence="5">LVBAO_FW01</strain>
        <tissue evidence="5">Leaves</tissue>
    </source>
</reference>
<dbReference type="Proteomes" id="UP001367508">
    <property type="component" value="Unassembled WGS sequence"/>
</dbReference>
<dbReference type="GO" id="GO:0010467">
    <property type="term" value="P:gene expression"/>
    <property type="evidence" value="ECO:0007669"/>
    <property type="project" value="UniProtKB-ARBA"/>
</dbReference>
<dbReference type="InterPro" id="IPR046848">
    <property type="entry name" value="E_motif"/>
</dbReference>
<organism evidence="5 6">
    <name type="scientific">Canavalia gladiata</name>
    <name type="common">Sword bean</name>
    <name type="synonym">Dolichos gladiatus</name>
    <dbReference type="NCBI Taxonomy" id="3824"/>
    <lineage>
        <taxon>Eukaryota</taxon>
        <taxon>Viridiplantae</taxon>
        <taxon>Streptophyta</taxon>
        <taxon>Embryophyta</taxon>
        <taxon>Tracheophyta</taxon>
        <taxon>Spermatophyta</taxon>
        <taxon>Magnoliopsida</taxon>
        <taxon>eudicotyledons</taxon>
        <taxon>Gunneridae</taxon>
        <taxon>Pentapetalae</taxon>
        <taxon>rosids</taxon>
        <taxon>fabids</taxon>
        <taxon>Fabales</taxon>
        <taxon>Fabaceae</taxon>
        <taxon>Papilionoideae</taxon>
        <taxon>50 kb inversion clade</taxon>
        <taxon>NPAAA clade</taxon>
        <taxon>indigoferoid/millettioid clade</taxon>
        <taxon>Phaseoleae</taxon>
        <taxon>Canavalia</taxon>
    </lineage>
</organism>
<dbReference type="GO" id="GO:0003723">
    <property type="term" value="F:RNA binding"/>
    <property type="evidence" value="ECO:0007669"/>
    <property type="project" value="InterPro"/>
</dbReference>
<sequence>MQMIQRDISRNTLLALINKACTLPHLTQIHAQLIGNGFQFDLATVTKLTQKFFDVRATHHARALFFSIPKPDIFLFNVLIKGFSSLSSSSSSSFSLSLYAHLRKNINLAPDNFTYAFVIAASPDDNLGMLLHAHSVVDGFASNLFVGSALVDLYCKFSRVGYARKVFDGMPERDTVLWNTMITGLVKNSCYGDSVQVFRDMVAQGVRLDSTTMATVLPAVAEMQELRVGMGIQCLALKLGFHFDGYVLTGLISLFSKCGDVHTARLLFEMMIGKRDLISYNAMISGFTGNGETECSVKLFRELLVSGERVSSSTMVGLIPVSSPFGHLHLACCIQGFCVKSGTILHPSVSTALTTVYNRLNEIDLARQLFDESAEKTVAAWNAMISGYTQNGLTETAISLFQEMMMTEFTPNPVTITTILSACAQLGALSFGKWVHQLIKRKNLEPNIYVSTALIDMYAKCGNISEAKQLFDSMSEKNTVTWNTMIFGYGLHGYGHEALKLFNEMLHLGFQPSSVTFLSVLYACSHAGLVREGDEIFHAMVNKYRIEPLAEHYACMVDILGRAGQLEKALEFIRRMPVEPGPAVWGTLLGACMIHKNTNIAHVASERLFELEPRSVGYYVLLSNIYSVERNFPKAASIREVVKKRKLAKTPGCTLIEVNGAPHVFVSGDRSHSQTTAIYAKLEKLTGKMREMGYQSETVTALHDVEEEEKELMFNVHSEKLAIAFGLITTEPGTEIRIIKNLRVCLDCHTATKFISKITERVIVVRDANRFHHFKDGICSCGDYW</sequence>
<dbReference type="InterPro" id="IPR032867">
    <property type="entry name" value="DYW_dom"/>
</dbReference>
<proteinExistence type="inferred from homology"/>
<gene>
    <name evidence="5" type="ORF">VNO77_24088</name>
</gene>
<feature type="domain" description="DYW" evidence="4">
    <location>
        <begin position="693"/>
        <end position="785"/>
    </location>
</feature>
<dbReference type="FunFam" id="1.25.40.10:FF:000364">
    <property type="entry name" value="Pentatricopeptide repeat (PPR-like) superfamily protein"/>
    <property type="match status" value="1"/>
</dbReference>
<dbReference type="GO" id="GO:0016071">
    <property type="term" value="P:mRNA metabolic process"/>
    <property type="evidence" value="ECO:0007669"/>
    <property type="project" value="UniProtKB-ARBA"/>
</dbReference>
<feature type="repeat" description="PPR" evidence="3">
    <location>
        <begin position="478"/>
        <end position="512"/>
    </location>
</feature>
<feature type="repeat" description="PPR" evidence="3">
    <location>
        <begin position="276"/>
        <end position="310"/>
    </location>
</feature>
<accession>A0AAN9L6W0</accession>
<evidence type="ECO:0000256" key="1">
    <source>
        <dbReference type="ARBA" id="ARBA00006643"/>
    </source>
</evidence>
<dbReference type="Pfam" id="PF20431">
    <property type="entry name" value="E_motif"/>
    <property type="match status" value="1"/>
</dbReference>
<keyword evidence="6" id="KW-1185">Reference proteome</keyword>
<dbReference type="AlphaFoldDB" id="A0AAN9L6W0"/>
<dbReference type="FunFam" id="1.25.40.10:FF:000463">
    <property type="entry name" value="Pentatricopeptide repeat-containing protein"/>
    <property type="match status" value="1"/>
</dbReference>
<dbReference type="InterPro" id="IPR002885">
    <property type="entry name" value="PPR_rpt"/>
</dbReference>
<feature type="repeat" description="PPR" evidence="3">
    <location>
        <begin position="174"/>
        <end position="208"/>
    </location>
</feature>
<dbReference type="PANTHER" id="PTHR47926">
    <property type="entry name" value="PENTATRICOPEPTIDE REPEAT-CONTAINING PROTEIN"/>
    <property type="match status" value="1"/>
</dbReference>
<dbReference type="FunFam" id="1.25.40.10:FF:001104">
    <property type="entry name" value="Uncharacterized protein"/>
    <property type="match status" value="1"/>
</dbReference>
<dbReference type="Pfam" id="PF14432">
    <property type="entry name" value="DYW_deaminase"/>
    <property type="match status" value="1"/>
</dbReference>
<evidence type="ECO:0000256" key="3">
    <source>
        <dbReference type="PROSITE-ProRule" id="PRU00708"/>
    </source>
</evidence>
<feature type="repeat" description="PPR" evidence="3">
    <location>
        <begin position="412"/>
        <end position="446"/>
    </location>
</feature>
<dbReference type="InterPro" id="IPR046960">
    <property type="entry name" value="PPR_At4g14850-like_plant"/>
</dbReference>
<dbReference type="Pfam" id="PF13041">
    <property type="entry name" value="PPR_2"/>
    <property type="match status" value="3"/>
</dbReference>
<dbReference type="PANTHER" id="PTHR47926:SF452">
    <property type="entry name" value="PENTATRICOPEPTIDE REPEAT-CONTAINING PROTEIN"/>
    <property type="match status" value="1"/>
</dbReference>
<dbReference type="FunFam" id="1.25.40.10:FF:000344">
    <property type="entry name" value="Pentatricopeptide repeat-containing protein"/>
    <property type="match status" value="1"/>
</dbReference>
<evidence type="ECO:0000313" key="5">
    <source>
        <dbReference type="EMBL" id="KAK7329906.1"/>
    </source>
</evidence>
<protein>
    <recommendedName>
        <fullName evidence="4">DYW domain-containing protein</fullName>
    </recommendedName>
</protein>